<keyword evidence="1" id="KW-1133">Transmembrane helix</keyword>
<dbReference type="AlphaFoldDB" id="A0A2V3WGX5"/>
<accession>A0A2V3WGX5</accession>
<evidence type="ECO:0008006" key="4">
    <source>
        <dbReference type="Google" id="ProtNLM"/>
    </source>
</evidence>
<sequence>MKTIGLRETLKGMTKKDQIDYIWEYYKGWILGSLLLGVLLFLFIDGLLNKDDEPLGVTVLSDATVEEINGLTDDLDAFGVEAYLNHIYHEGGRLEDQGLQILERLSTSLAVGQIDIFVLDQALASEMLEEDMFKPLDEVITNAASIPEAERFTDAGNYYGIKASAFSLFDAYPNLKDLYLFVPQTARHPEEINQFFEKYIKESIS</sequence>
<dbReference type="EMBL" id="QJJR01000005">
    <property type="protein sequence ID" value="PXW91495.1"/>
    <property type="molecule type" value="Genomic_DNA"/>
</dbReference>
<keyword evidence="1" id="KW-0812">Transmembrane</keyword>
<organism evidence="2 3">
    <name type="scientific">Streptohalobacillus salinus</name>
    <dbReference type="NCBI Taxonomy" id="621096"/>
    <lineage>
        <taxon>Bacteria</taxon>
        <taxon>Bacillati</taxon>
        <taxon>Bacillota</taxon>
        <taxon>Bacilli</taxon>
        <taxon>Bacillales</taxon>
        <taxon>Bacillaceae</taxon>
        <taxon>Streptohalobacillus</taxon>
    </lineage>
</organism>
<evidence type="ECO:0000313" key="3">
    <source>
        <dbReference type="Proteomes" id="UP000247922"/>
    </source>
</evidence>
<proteinExistence type="predicted"/>
<reference evidence="2 3" key="1">
    <citation type="submission" date="2018-05" db="EMBL/GenBank/DDBJ databases">
        <title>Genomic Encyclopedia of Type Strains, Phase IV (KMG-IV): sequencing the most valuable type-strain genomes for metagenomic binning, comparative biology and taxonomic classification.</title>
        <authorList>
            <person name="Goeker M."/>
        </authorList>
    </citation>
    <scope>NUCLEOTIDE SEQUENCE [LARGE SCALE GENOMIC DNA]</scope>
    <source>
        <strain evidence="2 3">DSM 22440</strain>
    </source>
</reference>
<keyword evidence="1" id="KW-0472">Membrane</keyword>
<evidence type="ECO:0000256" key="1">
    <source>
        <dbReference type="SAM" id="Phobius"/>
    </source>
</evidence>
<evidence type="ECO:0000313" key="2">
    <source>
        <dbReference type="EMBL" id="PXW91495.1"/>
    </source>
</evidence>
<comment type="caution">
    <text evidence="2">The sequence shown here is derived from an EMBL/GenBank/DDBJ whole genome shotgun (WGS) entry which is preliminary data.</text>
</comment>
<gene>
    <name evidence="2" type="ORF">DES38_105116</name>
</gene>
<dbReference type="OrthoDB" id="1925387at2"/>
<keyword evidence="3" id="KW-1185">Reference proteome</keyword>
<dbReference type="RefSeq" id="WP_110251269.1">
    <property type="nucleotide sequence ID" value="NZ_QJJR01000005.1"/>
</dbReference>
<protein>
    <recommendedName>
        <fullName evidence="4">Extracellular solute-binding protein</fullName>
    </recommendedName>
</protein>
<name>A0A2V3WGX5_9BACI</name>
<dbReference type="Proteomes" id="UP000247922">
    <property type="component" value="Unassembled WGS sequence"/>
</dbReference>
<feature type="transmembrane region" description="Helical" evidence="1">
    <location>
        <begin position="21"/>
        <end position="44"/>
    </location>
</feature>